<gene>
    <name evidence="2" type="ORF">AB664_18095</name>
</gene>
<dbReference type="InterPro" id="IPR027417">
    <property type="entry name" value="P-loop_NTPase"/>
</dbReference>
<dbReference type="InterPro" id="IPR006083">
    <property type="entry name" value="PRK/URK"/>
</dbReference>
<accession>A0A656Z2G6</accession>
<dbReference type="Pfam" id="PF00485">
    <property type="entry name" value="PRK"/>
    <property type="match status" value="1"/>
</dbReference>
<dbReference type="GO" id="GO:0016301">
    <property type="term" value="F:kinase activity"/>
    <property type="evidence" value="ECO:0007669"/>
    <property type="project" value="UniProtKB-KW"/>
</dbReference>
<comment type="caution">
    <text evidence="2">The sequence shown here is derived from an EMBL/GenBank/DDBJ whole genome shotgun (WGS) entry which is preliminary data.</text>
</comment>
<keyword evidence="2" id="KW-0808">Transferase</keyword>
<dbReference type="EMBL" id="LUAY01007383">
    <property type="protein sequence ID" value="KYB44860.1"/>
    <property type="molecule type" value="Genomic_DNA"/>
</dbReference>
<dbReference type="SUPFAM" id="SSF52540">
    <property type="entry name" value="P-loop containing nucleoside triphosphate hydrolases"/>
    <property type="match status" value="1"/>
</dbReference>
<dbReference type="AlphaFoldDB" id="A0A656Z2G6"/>
<feature type="non-terminal residue" evidence="2">
    <location>
        <position position="179"/>
    </location>
</feature>
<evidence type="ECO:0000313" key="2">
    <source>
        <dbReference type="EMBL" id="KYB44860.1"/>
    </source>
</evidence>
<keyword evidence="2" id="KW-0418">Kinase</keyword>
<sequence length="179" mass="20606">MALQRFDKQKKRILVAIAGAPGSGKSTLAERAVEILNEEGVVNAALFPMDGYHYDDMVLERLGRRESKGAADTFDVHGLRHMLLRLKKNEDDIIAIPVFDRSIEISRAGGRLIAQTTDIVICEGNYLLVQQEPWNRLKPVFDLTIFIDVDEEELRRRLQQRWRRHGLDDVEINRKVEKN</sequence>
<organism evidence="2">
    <name type="scientific">Brucella anthropi</name>
    <name type="common">Ochrobactrum anthropi</name>
    <dbReference type="NCBI Taxonomy" id="529"/>
    <lineage>
        <taxon>Bacteria</taxon>
        <taxon>Pseudomonadati</taxon>
        <taxon>Pseudomonadota</taxon>
        <taxon>Alphaproteobacteria</taxon>
        <taxon>Hyphomicrobiales</taxon>
        <taxon>Brucellaceae</taxon>
        <taxon>Brucella/Ochrobactrum group</taxon>
        <taxon>Brucella</taxon>
    </lineage>
</organism>
<reference evidence="2" key="1">
    <citation type="submission" date="2016-02" db="EMBL/GenBank/DDBJ databases">
        <title>Genomic sequences of Ochrobactrum anthropi.</title>
        <authorList>
            <person name="Chudasama K.S."/>
            <person name="Thaker V.S."/>
        </authorList>
    </citation>
    <scope>NUCLEOTIDE SEQUENCE [LARGE SCALE GENOMIC DNA]</scope>
    <source>
        <strain evidence="2">SUBG007</strain>
    </source>
</reference>
<dbReference type="Gene3D" id="3.40.50.300">
    <property type="entry name" value="P-loop containing nucleotide triphosphate hydrolases"/>
    <property type="match status" value="1"/>
</dbReference>
<name>A0A656Z2G6_BRUAN</name>
<protein>
    <submittedName>
        <fullName evidence="2">Nucleoside/nucleotide kinase family protein</fullName>
    </submittedName>
</protein>
<feature type="domain" description="Phosphoribulokinase/uridine kinase" evidence="1">
    <location>
        <begin position="15"/>
        <end position="172"/>
    </location>
</feature>
<dbReference type="GO" id="GO:0005524">
    <property type="term" value="F:ATP binding"/>
    <property type="evidence" value="ECO:0007669"/>
    <property type="project" value="InterPro"/>
</dbReference>
<proteinExistence type="predicted"/>
<dbReference type="PANTHER" id="PTHR10285">
    <property type="entry name" value="URIDINE KINASE"/>
    <property type="match status" value="1"/>
</dbReference>
<evidence type="ECO:0000259" key="1">
    <source>
        <dbReference type="Pfam" id="PF00485"/>
    </source>
</evidence>